<reference evidence="2" key="1">
    <citation type="submission" date="2018-03" db="EMBL/GenBank/DDBJ databases">
        <authorList>
            <person name="Guldener U."/>
        </authorList>
    </citation>
    <scope>NUCLEOTIDE SEQUENCE [LARGE SCALE GENOMIC DNA]</scope>
    <source>
        <strain evidence="2">ATCC34888</strain>
    </source>
</reference>
<dbReference type="AlphaFoldDB" id="A0A5C3FGQ7"/>
<feature type="region of interest" description="Disordered" evidence="1">
    <location>
        <begin position="104"/>
        <end position="124"/>
    </location>
</feature>
<keyword evidence="3" id="KW-1185">Reference proteome</keyword>
<feature type="compositionally biased region" description="Basic and acidic residues" evidence="1">
    <location>
        <begin position="32"/>
        <end position="47"/>
    </location>
</feature>
<dbReference type="Proteomes" id="UP000325008">
    <property type="component" value="Unassembled WGS sequence"/>
</dbReference>
<evidence type="ECO:0000256" key="1">
    <source>
        <dbReference type="SAM" id="MobiDB-lite"/>
    </source>
</evidence>
<evidence type="ECO:0000313" key="2">
    <source>
        <dbReference type="EMBL" id="SPO43594.1"/>
    </source>
</evidence>
<dbReference type="EMBL" id="OOIQ01000002">
    <property type="protein sequence ID" value="SPO43594.1"/>
    <property type="molecule type" value="Genomic_DNA"/>
</dbReference>
<gene>
    <name evidence="2" type="ORF">PSANT_01279</name>
</gene>
<protein>
    <submittedName>
        <fullName evidence="2">Uncharacterized protein</fullName>
    </submittedName>
</protein>
<accession>A0A5C3FGQ7</accession>
<feature type="compositionally biased region" description="Polar residues" evidence="1">
    <location>
        <begin position="1"/>
        <end position="15"/>
    </location>
</feature>
<name>A0A5C3FGQ7_PSEA2</name>
<evidence type="ECO:0000313" key="3">
    <source>
        <dbReference type="Proteomes" id="UP000325008"/>
    </source>
</evidence>
<sequence>MANDGSTSTWPTSQAIAGRGRAKLSDGLPRAPPDRSLHGDEASEIGHHSPGIQDCRPRANGGGDDGSSKFSDPASNGGRHVGEWETERLCNLVEGKQKVGFGKKSMFRRSEPSGLCSGGAGGSL</sequence>
<feature type="region of interest" description="Disordered" evidence="1">
    <location>
        <begin position="1"/>
        <end position="82"/>
    </location>
</feature>
<comment type="caution">
    <text evidence="2">The sequence shown here is derived from an EMBL/GenBank/DDBJ whole genome shotgun (WGS) entry which is preliminary data.</text>
</comment>
<proteinExistence type="predicted"/>
<organism evidence="2 3">
    <name type="scientific">Pseudozyma antarctica</name>
    <name type="common">Yeast</name>
    <name type="synonym">Candida antarctica</name>
    <dbReference type="NCBI Taxonomy" id="84753"/>
    <lineage>
        <taxon>Eukaryota</taxon>
        <taxon>Fungi</taxon>
        <taxon>Dikarya</taxon>
        <taxon>Basidiomycota</taxon>
        <taxon>Ustilaginomycotina</taxon>
        <taxon>Ustilaginomycetes</taxon>
        <taxon>Ustilaginales</taxon>
        <taxon>Ustilaginaceae</taxon>
        <taxon>Moesziomyces</taxon>
    </lineage>
</organism>